<organism evidence="1">
    <name type="scientific">Arundo donax</name>
    <name type="common">Giant reed</name>
    <name type="synonym">Donax arundinaceus</name>
    <dbReference type="NCBI Taxonomy" id="35708"/>
    <lineage>
        <taxon>Eukaryota</taxon>
        <taxon>Viridiplantae</taxon>
        <taxon>Streptophyta</taxon>
        <taxon>Embryophyta</taxon>
        <taxon>Tracheophyta</taxon>
        <taxon>Spermatophyta</taxon>
        <taxon>Magnoliopsida</taxon>
        <taxon>Liliopsida</taxon>
        <taxon>Poales</taxon>
        <taxon>Poaceae</taxon>
        <taxon>PACMAD clade</taxon>
        <taxon>Arundinoideae</taxon>
        <taxon>Arundineae</taxon>
        <taxon>Arundo</taxon>
    </lineage>
</organism>
<dbReference type="EMBL" id="GBRH01280163">
    <property type="protein sequence ID" value="JAD17732.1"/>
    <property type="molecule type" value="Transcribed_RNA"/>
</dbReference>
<dbReference type="AlphaFoldDB" id="A0A0A9TVT8"/>
<protein>
    <submittedName>
        <fullName evidence="1">Uncharacterized protein</fullName>
    </submittedName>
</protein>
<name>A0A0A9TVT8_ARUDO</name>
<accession>A0A0A9TVT8</accession>
<proteinExistence type="predicted"/>
<evidence type="ECO:0000313" key="1">
    <source>
        <dbReference type="EMBL" id="JAD17732.1"/>
    </source>
</evidence>
<reference evidence="1" key="2">
    <citation type="journal article" date="2015" name="Data Brief">
        <title>Shoot transcriptome of the giant reed, Arundo donax.</title>
        <authorList>
            <person name="Barrero R.A."/>
            <person name="Guerrero F.D."/>
            <person name="Moolhuijzen P."/>
            <person name="Goolsby J.A."/>
            <person name="Tidwell J."/>
            <person name="Bellgard S.E."/>
            <person name="Bellgard M.I."/>
        </authorList>
    </citation>
    <scope>NUCLEOTIDE SEQUENCE</scope>
    <source>
        <tissue evidence="1">Shoot tissue taken approximately 20 cm above the soil surface</tissue>
    </source>
</reference>
<reference evidence="1" key="1">
    <citation type="submission" date="2014-09" db="EMBL/GenBank/DDBJ databases">
        <authorList>
            <person name="Magalhaes I.L.F."/>
            <person name="Oliveira U."/>
            <person name="Santos F.R."/>
            <person name="Vidigal T.H.D.A."/>
            <person name="Brescovit A.D."/>
            <person name="Santos A.J."/>
        </authorList>
    </citation>
    <scope>NUCLEOTIDE SEQUENCE</scope>
    <source>
        <tissue evidence="1">Shoot tissue taken approximately 20 cm above the soil surface</tissue>
    </source>
</reference>
<sequence length="33" mass="4031">MESKDVLRATERERERERERVLFQVMQKVGPVQ</sequence>